<evidence type="ECO:0000313" key="2">
    <source>
        <dbReference type="EMBL" id="ONM48040.1"/>
    </source>
</evidence>
<dbReference type="PANTHER" id="PTHR30015">
    <property type="entry name" value="MRR RESTRICTION SYSTEM PROTEIN"/>
    <property type="match status" value="1"/>
</dbReference>
<dbReference type="SUPFAM" id="SSF52980">
    <property type="entry name" value="Restriction endonuclease-like"/>
    <property type="match status" value="1"/>
</dbReference>
<dbReference type="GO" id="GO:0003677">
    <property type="term" value="F:DNA binding"/>
    <property type="evidence" value="ECO:0007669"/>
    <property type="project" value="InterPro"/>
</dbReference>
<gene>
    <name evidence="2" type="ORF">B0T46_15325</name>
</gene>
<sequence>MWLAEQALRETPLPQGFPRSAELAFDHRTDMLRVRLELPSLDVVPIEREFKYIQSSDENRIIERARAQLNELYAEVIAQTVLLSIRDLFAVDAALRAVSLDGHIYRNDPATGALHYPRIVSTTVEREQFPPDTNLVNVEAQACLRSFNTLISKHPYQVEPAAPTLDFDWDRYRFVGEYDAAATLDARPDLMDMSPTEFEHLVRQIFQAQGAEGWTTQQSKDDGVDAVIAKRTPLIGGLAIVQAKKYKGVVGVNHIRELAGAMEEKKAGWGILITTSWFTTGCWEKAREYGRMELIDGDRLVHLIKEHLNKDVLIGAPRPGPPPSNKPIVT</sequence>
<name>A0A1W0ASE9_9NOCA</name>
<proteinExistence type="predicted"/>
<dbReference type="STRING" id="1538463.B0T36_21295"/>
<accession>A0A1W0ASE9</accession>
<dbReference type="Gene3D" id="3.40.1350.10">
    <property type="match status" value="1"/>
</dbReference>
<protein>
    <recommendedName>
        <fullName evidence="1">Restriction endonuclease type IV Mrr domain-containing protein</fullName>
    </recommendedName>
</protein>
<dbReference type="InterPro" id="IPR011856">
    <property type="entry name" value="tRNA_endonuc-like_dom_sf"/>
</dbReference>
<dbReference type="AlphaFoldDB" id="A0A1W0ASE9"/>
<dbReference type="GO" id="GO:0015666">
    <property type="term" value="F:restriction endodeoxyribonuclease activity"/>
    <property type="evidence" value="ECO:0007669"/>
    <property type="project" value="TreeGrafter"/>
</dbReference>
<dbReference type="Pfam" id="PF04471">
    <property type="entry name" value="Mrr_cat"/>
    <property type="match status" value="1"/>
</dbReference>
<evidence type="ECO:0000313" key="3">
    <source>
        <dbReference type="Proteomes" id="UP000188836"/>
    </source>
</evidence>
<reference evidence="2 3" key="1">
    <citation type="journal article" date="2016" name="Antonie Van Leeuwenhoek">
        <title>Nocardia donostiensis sp. nov., isolated from human respiratory specimens.</title>
        <authorList>
            <person name="Ercibengoa M."/>
            <person name="Bell M."/>
            <person name="Marimon J.M."/>
            <person name="Humrighouse B."/>
            <person name="Klenk H.P."/>
            <person name="Potter G."/>
            <person name="Perez-Trallero E."/>
        </authorList>
    </citation>
    <scope>NUCLEOTIDE SEQUENCE [LARGE SCALE GENOMIC DNA]</scope>
    <source>
        <strain evidence="2 3">X1655</strain>
    </source>
</reference>
<keyword evidence="3" id="KW-1185">Reference proteome</keyword>
<dbReference type="InterPro" id="IPR052906">
    <property type="entry name" value="Type_IV_Methyl-Rstrct_Enzyme"/>
</dbReference>
<dbReference type="PANTHER" id="PTHR30015:SF7">
    <property type="entry name" value="TYPE IV METHYL-DIRECTED RESTRICTION ENZYME ECOKMRR"/>
    <property type="match status" value="1"/>
</dbReference>
<comment type="caution">
    <text evidence="2">The sequence shown here is derived from an EMBL/GenBank/DDBJ whole genome shotgun (WGS) entry which is preliminary data.</text>
</comment>
<dbReference type="Proteomes" id="UP000188836">
    <property type="component" value="Unassembled WGS sequence"/>
</dbReference>
<organism evidence="2 3">
    <name type="scientific">Nocardia donostiensis</name>
    <dbReference type="NCBI Taxonomy" id="1538463"/>
    <lineage>
        <taxon>Bacteria</taxon>
        <taxon>Bacillati</taxon>
        <taxon>Actinomycetota</taxon>
        <taxon>Actinomycetes</taxon>
        <taxon>Mycobacteriales</taxon>
        <taxon>Nocardiaceae</taxon>
        <taxon>Nocardia</taxon>
    </lineage>
</organism>
<dbReference type="EMBL" id="MUMY01000012">
    <property type="protein sequence ID" value="ONM48040.1"/>
    <property type="molecule type" value="Genomic_DNA"/>
</dbReference>
<dbReference type="InterPro" id="IPR007560">
    <property type="entry name" value="Restrct_endonuc_IV_Mrr"/>
</dbReference>
<feature type="domain" description="Restriction endonuclease type IV Mrr" evidence="1">
    <location>
        <begin position="191"/>
        <end position="304"/>
    </location>
</feature>
<dbReference type="GO" id="GO:0009307">
    <property type="term" value="P:DNA restriction-modification system"/>
    <property type="evidence" value="ECO:0007669"/>
    <property type="project" value="InterPro"/>
</dbReference>
<evidence type="ECO:0000259" key="1">
    <source>
        <dbReference type="Pfam" id="PF04471"/>
    </source>
</evidence>
<dbReference type="InterPro" id="IPR011335">
    <property type="entry name" value="Restrct_endonuc-II-like"/>
</dbReference>